<feature type="compositionally biased region" description="Low complexity" evidence="1">
    <location>
        <begin position="341"/>
        <end position="351"/>
    </location>
</feature>
<name>A0A127ZD64_9BASI</name>
<feature type="compositionally biased region" description="Low complexity" evidence="1">
    <location>
        <begin position="148"/>
        <end position="164"/>
    </location>
</feature>
<feature type="region of interest" description="Disordered" evidence="1">
    <location>
        <begin position="1"/>
        <end position="181"/>
    </location>
</feature>
<accession>A0A127ZD64</accession>
<feature type="region of interest" description="Disordered" evidence="1">
    <location>
        <begin position="1040"/>
        <end position="1066"/>
    </location>
</feature>
<evidence type="ECO:0000313" key="2">
    <source>
        <dbReference type="EMBL" id="CDU24024.1"/>
    </source>
</evidence>
<feature type="compositionally biased region" description="Pro residues" evidence="1">
    <location>
        <begin position="165"/>
        <end position="175"/>
    </location>
</feature>
<proteinExistence type="predicted"/>
<feature type="compositionally biased region" description="Acidic residues" evidence="1">
    <location>
        <begin position="801"/>
        <end position="810"/>
    </location>
</feature>
<feature type="compositionally biased region" description="Low complexity" evidence="1">
    <location>
        <begin position="236"/>
        <end position="252"/>
    </location>
</feature>
<feature type="compositionally biased region" description="Polar residues" evidence="1">
    <location>
        <begin position="65"/>
        <end position="76"/>
    </location>
</feature>
<feature type="compositionally biased region" description="Acidic residues" evidence="1">
    <location>
        <begin position="400"/>
        <end position="415"/>
    </location>
</feature>
<feature type="compositionally biased region" description="Low complexity" evidence="1">
    <location>
        <begin position="27"/>
        <end position="36"/>
    </location>
</feature>
<feature type="compositionally biased region" description="Polar residues" evidence="1">
    <location>
        <begin position="95"/>
        <end position="106"/>
    </location>
</feature>
<feature type="region of interest" description="Disordered" evidence="1">
    <location>
        <begin position="302"/>
        <end position="361"/>
    </location>
</feature>
<feature type="compositionally biased region" description="Polar residues" evidence="1">
    <location>
        <begin position="197"/>
        <end position="215"/>
    </location>
</feature>
<sequence>MMLLQPQRPAPSRSGGIGSSRFGRKNSSVASFTSSSNEDYDHQGSRAPSTSRSSREHSRGHAASPYSTQPTASMTDESSDVEYSKSTAFGRRRGSSMTKKAQSHDSSFTKDIAASNKSSSGGVGTLRGLGRRLFNRSSSNLKPAPLLASRSHSASSDSTNAQSPPLTPMTPPPVQPVWLPNGQKDFFANFSSLTSSVTIPSQPRTADTTDISPKTRQAPFSDHSTSYDQRESTFDAASSSGHGSSSFSHHSSSILSLPSVPAASIAPLGFSSSLARREIPAVIEEEGDSDFLRAVLNFGEGGGGGGGGGEEAPVQTLPFRGGRAAPLPARSSSLGQIAGLSASPSSYVSPSPSRPPLHRTPDERVVLTQKAAKDFAAEKPTQSYVVVHRKYRKGLFGNDSESEDEYGNEEDEEGDTTVVSPTSCAPVPAQQAARVEESRYPSSFAKSRTHSPSNDATVTATTTRSPPGLDTAAKKAIYNCTLLKVHMHLAPTLADDAESRTLIPVIVAGEVLYSNEDLKFPRSINAESTLRKHSSTYGFSRSLHVALARTAVMRKLRRDRLSIEEEVEISWFQRRYGSASIATDQIARALRQRQSSPEALAKPPIAHAPDAGSRRLSTGVEGKNGIVVWAQRPGFLERTVVLLPADEFKPGEVMVLGAKLAPQVGAVSVSPASTVSFSPRIRALAGLPSVEEERRMKYSLALGRPRDAQSKRASRLASASDGAVWEGPERRAARGSPLASPSSKPKRLPPWMAPPSPQLLSPRSMSQLRPAHSASEGLTAFATLHQNSSTSSIPEVQETHEGDDDSSDEEVPLAQLQTFRAQRSAERERILKLESEIAVLKQKEVEREKEEEERKSREEEARRLEAKRAYEERKATLEARKMEKNRRILQEARDRRGFTRQSVLLAEPNYGAGNPLLTPHSSRLKPGSSPSSPNLHEPMSPAAAAATGRAVQHDAALAKLQGNRLASRSTTTLYAQKEGQRRSKTSVVASPVQEQVAPTVGPASPLVDLQRHASMVNLTVPSTLQQTLPHRRSMAALPAAPQVAPRRTSLMPPPASHGPVHDSTTTLHHTTSMHHLAPAGPSMHHIPTSPTTLASPNMLSTSPNGLMQQYADPRMSISMTNLHAQAYVQAQQHAQMASGVQRPTMAQTAKVSSRSRARMPPLVSLYGDVVPSSALSVQQQPRKT</sequence>
<feature type="region of interest" description="Disordered" evidence="1">
    <location>
        <begin position="909"/>
        <end position="950"/>
    </location>
</feature>
<feature type="region of interest" description="Disordered" evidence="1">
    <location>
        <begin position="701"/>
        <end position="774"/>
    </location>
</feature>
<gene>
    <name evidence="2" type="ORF">SPSC_02653</name>
</gene>
<protein>
    <submittedName>
        <fullName evidence="2">Uncharacterized protein</fullName>
    </submittedName>
</protein>
<feature type="region of interest" description="Disordered" evidence="1">
    <location>
        <begin position="787"/>
        <end position="810"/>
    </location>
</feature>
<organism evidence="2">
    <name type="scientific">Sporisorium scitamineum</name>
    <dbReference type="NCBI Taxonomy" id="49012"/>
    <lineage>
        <taxon>Eukaryota</taxon>
        <taxon>Fungi</taxon>
        <taxon>Dikarya</taxon>
        <taxon>Basidiomycota</taxon>
        <taxon>Ustilaginomycotina</taxon>
        <taxon>Ustilaginomycetes</taxon>
        <taxon>Ustilaginales</taxon>
        <taxon>Ustilaginaceae</taxon>
        <taxon>Sporisorium</taxon>
    </lineage>
</organism>
<dbReference type="EMBL" id="LK056664">
    <property type="protein sequence ID" value="CDU24024.1"/>
    <property type="molecule type" value="Genomic_DNA"/>
</dbReference>
<feature type="region of interest" description="Disordered" evidence="1">
    <location>
        <begin position="596"/>
        <end position="617"/>
    </location>
</feature>
<feature type="compositionally biased region" description="Low complexity" evidence="1">
    <location>
        <begin position="924"/>
        <end position="933"/>
    </location>
</feature>
<feature type="region of interest" description="Disordered" evidence="1">
    <location>
        <begin position="844"/>
        <end position="864"/>
    </location>
</feature>
<feature type="region of interest" description="Disordered" evidence="1">
    <location>
        <begin position="396"/>
        <end position="469"/>
    </location>
</feature>
<feature type="compositionally biased region" description="Polar residues" evidence="1">
    <location>
        <begin position="440"/>
        <end position="465"/>
    </location>
</feature>
<feature type="compositionally biased region" description="Polar residues" evidence="1">
    <location>
        <begin position="758"/>
        <end position="767"/>
    </location>
</feature>
<reference evidence="2" key="1">
    <citation type="submission" date="2014-06" db="EMBL/GenBank/DDBJ databases">
        <authorList>
            <person name="Ju J."/>
            <person name="Zhang J."/>
        </authorList>
    </citation>
    <scope>NUCLEOTIDE SEQUENCE</scope>
    <source>
        <strain evidence="2">SscI8</strain>
    </source>
</reference>
<feature type="region of interest" description="Disordered" evidence="1">
    <location>
        <begin position="197"/>
        <end position="252"/>
    </location>
</feature>
<evidence type="ECO:0000256" key="1">
    <source>
        <dbReference type="SAM" id="MobiDB-lite"/>
    </source>
</evidence>
<dbReference type="AlphaFoldDB" id="A0A127ZD64"/>
<dbReference type="OrthoDB" id="3366858at2759"/>